<dbReference type="AlphaFoldDB" id="A0A8X6UEV0"/>
<dbReference type="InterPro" id="IPR013761">
    <property type="entry name" value="SAM/pointed_sf"/>
</dbReference>
<dbReference type="Pfam" id="PF00536">
    <property type="entry name" value="SAM_1"/>
    <property type="match status" value="2"/>
</dbReference>
<evidence type="ECO:0000256" key="2">
    <source>
        <dbReference type="PROSITE-ProRule" id="PRU00192"/>
    </source>
</evidence>
<feature type="compositionally biased region" description="Low complexity" evidence="3">
    <location>
        <begin position="359"/>
        <end position="387"/>
    </location>
</feature>
<dbReference type="EMBL" id="BMAW01124864">
    <property type="protein sequence ID" value="GFU09897.1"/>
    <property type="molecule type" value="Genomic_DNA"/>
</dbReference>
<dbReference type="PROSITE" id="PS50105">
    <property type="entry name" value="SAM_DOMAIN"/>
    <property type="match status" value="2"/>
</dbReference>
<dbReference type="SMART" id="SM00326">
    <property type="entry name" value="SH3"/>
    <property type="match status" value="1"/>
</dbReference>
<dbReference type="PANTHER" id="PTHR12301">
    <property type="entry name" value="SAM-DOMAIN, SH3 AND NUCLEAR LOCALIZATION SIGNALS PROTEIN RELATED"/>
    <property type="match status" value="1"/>
</dbReference>
<feature type="compositionally biased region" description="Polar residues" evidence="3">
    <location>
        <begin position="129"/>
        <end position="146"/>
    </location>
</feature>
<feature type="domain" description="SAM" evidence="5">
    <location>
        <begin position="915"/>
        <end position="979"/>
    </location>
</feature>
<dbReference type="Proteomes" id="UP000887013">
    <property type="component" value="Unassembled WGS sequence"/>
</dbReference>
<dbReference type="Gene3D" id="1.10.150.50">
    <property type="entry name" value="Transcription Factor, Ets-1"/>
    <property type="match status" value="2"/>
</dbReference>
<dbReference type="PANTHER" id="PTHR12301:SF10">
    <property type="match status" value="1"/>
</dbReference>
<feature type="region of interest" description="Disordered" evidence="3">
    <location>
        <begin position="547"/>
        <end position="567"/>
    </location>
</feature>
<feature type="domain" description="SAM" evidence="5">
    <location>
        <begin position="480"/>
        <end position="544"/>
    </location>
</feature>
<dbReference type="SMART" id="SM00454">
    <property type="entry name" value="SAM"/>
    <property type="match status" value="2"/>
</dbReference>
<evidence type="ECO:0000256" key="1">
    <source>
        <dbReference type="ARBA" id="ARBA00022443"/>
    </source>
</evidence>
<feature type="region of interest" description="Disordered" evidence="3">
    <location>
        <begin position="275"/>
        <end position="297"/>
    </location>
</feature>
<sequence>MEIAFVTLFSRSNSALGSRLRLNEALDLAENMYVISDIGRGVFSPLVSGKKGNQKTSISYYQSSNGNTFPSKHIYYEPPEEFEFDATSSLLPNTTGEVIVHRLPTSPDIKPSNNLPPVNPLKEYPVPSDTPSSEASNNNNTSYPKEQTNDKEQQRAYTKEEFTCAILARTQNEEHRKSCPTLSPSDLVGDPLAEEAVLVASMGESGVASLVRESLTTNGQSLMPGDGRETCDCERRCSNPKHSHECKSGDYGVSPILERRNKGVLGRLRNFASRTSYSTSEDGHSHSSDYEDQEDDRKIEARFSRDARERSSSSWAGRVRDLHRDVKKKISRLRNSKGITQDDDMCEGIESGNALIQRGSSVESIPSGSGSSLQPPTPTSSNRSSTSAGEDDHNPYVGTFIGRARALVDCTPSPYDRDGLAFKKGDMIDIIAKHKTGIWVGMAQGKVGHFKFINVEEIDEERKTKHRRRKVNNEWSNSIKKPETLEELLKQLDLEDYTNVLVLNGYDELDTLKEMEKVDLDNLGIIDPEHCSKLLRAVEMLQDVDPDAEEMEDDESQIKQSPRDSGCYASHENLVQRDSSQRALSNGQFVVDLEDQDTSHSESGIHSREGQDLALTMNNLDISAESSTKSNATTMDDMAGVTDTNDCIEDIHDHSNYNILPTVEDISVNLENQSKAENAAEHIEVIVAPQLGQESTALSVPYFLSHSGTKSSPGSPRKTRTKHSRNKSHSHRSRDLFNDFSLNFHSYTFTKGRELSIDACPDRSGYVYGWASFYQNEKGSRKNLHEYDDVVSDPATEVEDSPGRYVYKKVKQRKGSLQTLIHDTRPPSPTLISKVNKKLVVEKIYLHEEPYTDKTGFCGIPPALVQRYAEELQHGIVDVADALDQIRITSLQQQGRRGVPNDFLSDSCIVPVIEPNYSSLQSWLTSLGLPMYLSNFELCGVTELHHVASLGEEDLAHLGVRNPYHQVYLESAIGALFMRYRRRPQTYPQGPSIA</sequence>
<feature type="region of interest" description="Disordered" evidence="3">
    <location>
        <begin position="704"/>
        <end position="732"/>
    </location>
</feature>
<dbReference type="InterPro" id="IPR001452">
    <property type="entry name" value="SH3_domain"/>
</dbReference>
<proteinExistence type="predicted"/>
<dbReference type="InterPro" id="IPR001660">
    <property type="entry name" value="SAM"/>
</dbReference>
<dbReference type="SUPFAM" id="SSF50044">
    <property type="entry name" value="SH3-domain"/>
    <property type="match status" value="1"/>
</dbReference>
<reference evidence="6" key="1">
    <citation type="submission" date="2020-08" db="EMBL/GenBank/DDBJ databases">
        <title>Multicomponent nature underlies the extraordinary mechanical properties of spider dragline silk.</title>
        <authorList>
            <person name="Kono N."/>
            <person name="Nakamura H."/>
            <person name="Mori M."/>
            <person name="Yoshida Y."/>
            <person name="Ohtoshi R."/>
            <person name="Malay A.D."/>
            <person name="Moran D.A.P."/>
            <person name="Tomita M."/>
            <person name="Numata K."/>
            <person name="Arakawa K."/>
        </authorList>
    </citation>
    <scope>NUCLEOTIDE SEQUENCE</scope>
</reference>
<feature type="region of interest" description="Disordered" evidence="3">
    <location>
        <begin position="359"/>
        <end position="396"/>
    </location>
</feature>
<feature type="domain" description="SH3" evidence="4">
    <location>
        <begin position="399"/>
        <end position="460"/>
    </location>
</feature>
<keyword evidence="7" id="KW-1185">Reference proteome</keyword>
<gene>
    <name evidence="6" type="primary">Sash1</name>
    <name evidence="6" type="ORF">NPIL_248391</name>
</gene>
<dbReference type="Gene3D" id="2.30.30.40">
    <property type="entry name" value="SH3 Domains"/>
    <property type="match status" value="1"/>
</dbReference>
<name>A0A8X6UEV0_NEPPI</name>
<feature type="compositionally biased region" description="Basic and acidic residues" evidence="3">
    <location>
        <begin position="147"/>
        <end position="156"/>
    </location>
</feature>
<evidence type="ECO:0000259" key="4">
    <source>
        <dbReference type="PROSITE" id="PS50002"/>
    </source>
</evidence>
<dbReference type="PROSITE" id="PS50002">
    <property type="entry name" value="SH3"/>
    <property type="match status" value="1"/>
</dbReference>
<dbReference type="InterPro" id="IPR036028">
    <property type="entry name" value="SH3-like_dom_sf"/>
</dbReference>
<organism evidence="6 7">
    <name type="scientific">Nephila pilipes</name>
    <name type="common">Giant wood spider</name>
    <name type="synonym">Nephila maculata</name>
    <dbReference type="NCBI Taxonomy" id="299642"/>
    <lineage>
        <taxon>Eukaryota</taxon>
        <taxon>Metazoa</taxon>
        <taxon>Ecdysozoa</taxon>
        <taxon>Arthropoda</taxon>
        <taxon>Chelicerata</taxon>
        <taxon>Arachnida</taxon>
        <taxon>Araneae</taxon>
        <taxon>Araneomorphae</taxon>
        <taxon>Entelegynae</taxon>
        <taxon>Araneoidea</taxon>
        <taxon>Nephilidae</taxon>
        <taxon>Nephila</taxon>
    </lineage>
</organism>
<evidence type="ECO:0000256" key="3">
    <source>
        <dbReference type="SAM" id="MobiDB-lite"/>
    </source>
</evidence>
<evidence type="ECO:0000313" key="7">
    <source>
        <dbReference type="Proteomes" id="UP000887013"/>
    </source>
</evidence>
<evidence type="ECO:0000313" key="6">
    <source>
        <dbReference type="EMBL" id="GFU09897.1"/>
    </source>
</evidence>
<dbReference type="SUPFAM" id="SSF47769">
    <property type="entry name" value="SAM/Pointed domain"/>
    <property type="match status" value="2"/>
</dbReference>
<protein>
    <submittedName>
        <fullName evidence="6">SAM and SH3 domain-containing protein 1</fullName>
    </submittedName>
</protein>
<dbReference type="Pfam" id="PF26285">
    <property type="entry name" value="SASH1_Homeodomain"/>
    <property type="match status" value="1"/>
</dbReference>
<dbReference type="InterPro" id="IPR058666">
    <property type="entry name" value="SASH1/NUB1_homeodomain"/>
</dbReference>
<comment type="caution">
    <text evidence="6">The sequence shown here is derived from an EMBL/GenBank/DDBJ whole genome shotgun (WGS) entry which is preliminary data.</text>
</comment>
<dbReference type="Pfam" id="PF07653">
    <property type="entry name" value="SH3_2"/>
    <property type="match status" value="1"/>
</dbReference>
<keyword evidence="1 2" id="KW-0728">SH3 domain</keyword>
<evidence type="ECO:0000259" key="5">
    <source>
        <dbReference type="PROSITE" id="PS50105"/>
    </source>
</evidence>
<feature type="region of interest" description="Disordered" evidence="3">
    <location>
        <begin position="103"/>
        <end position="156"/>
    </location>
</feature>
<dbReference type="InterPro" id="IPR051725">
    <property type="entry name" value="SAM-SH3_domain_protein"/>
</dbReference>
<feature type="compositionally biased region" description="Basic and acidic residues" evidence="3">
    <location>
        <begin position="281"/>
        <end position="297"/>
    </location>
</feature>
<accession>A0A8X6UEV0</accession>
<dbReference type="OrthoDB" id="10047268at2759"/>
<feature type="compositionally biased region" description="Basic residues" evidence="3">
    <location>
        <begin position="717"/>
        <end position="732"/>
    </location>
</feature>